<dbReference type="AlphaFoldDB" id="K9WN30"/>
<reference evidence="25 26" key="1">
    <citation type="submission" date="2012-06" db="EMBL/GenBank/DDBJ databases">
        <title>Finished chromosome of genome of Microcoleus sp. PCC 7113.</title>
        <authorList>
            <consortium name="US DOE Joint Genome Institute"/>
            <person name="Gugger M."/>
            <person name="Coursin T."/>
            <person name="Rippka R."/>
            <person name="Tandeau De Marsac N."/>
            <person name="Huntemann M."/>
            <person name="Wei C.-L."/>
            <person name="Han J."/>
            <person name="Detter J.C."/>
            <person name="Han C."/>
            <person name="Tapia R."/>
            <person name="Chen A."/>
            <person name="Kyrpides N."/>
            <person name="Mavromatis K."/>
            <person name="Markowitz V."/>
            <person name="Szeto E."/>
            <person name="Ivanova N."/>
            <person name="Pagani I."/>
            <person name="Pati A."/>
            <person name="Goodwin L."/>
            <person name="Nordberg H.P."/>
            <person name="Cantor M.N."/>
            <person name="Hua S.X."/>
            <person name="Woyke T."/>
            <person name="Kerfeld C.A."/>
        </authorList>
    </citation>
    <scope>NUCLEOTIDE SEQUENCE [LARGE SCALE GENOMIC DNA]</scope>
    <source>
        <strain evidence="25 26">PCC 7113</strain>
    </source>
</reference>
<keyword evidence="15 22" id="KW-0472">Membrane</keyword>
<dbReference type="Pfam" id="PF00535">
    <property type="entry name" value="Glycos_transf_2"/>
    <property type="match status" value="1"/>
</dbReference>
<keyword evidence="26" id="KW-1185">Reference proteome</keyword>
<keyword evidence="12" id="KW-0479">Metal-binding</keyword>
<evidence type="ECO:0000256" key="10">
    <source>
        <dbReference type="ARBA" id="ARBA00022679"/>
    </source>
</evidence>
<dbReference type="PANTHER" id="PTHR43398">
    <property type="entry name" value="DOLICHOL-PHOSPHATE MANNOSYLTRANSFERASE SUBUNIT 1"/>
    <property type="match status" value="1"/>
</dbReference>
<keyword evidence="13" id="KW-0460">Magnesium</keyword>
<dbReference type="Pfam" id="PF04138">
    <property type="entry name" value="GtrA_DPMS_TM"/>
    <property type="match status" value="1"/>
</dbReference>
<dbReference type="GO" id="GO:0006506">
    <property type="term" value="P:GPI anchor biosynthetic process"/>
    <property type="evidence" value="ECO:0007669"/>
    <property type="project" value="TreeGrafter"/>
</dbReference>
<evidence type="ECO:0000259" key="23">
    <source>
        <dbReference type="Pfam" id="PF00535"/>
    </source>
</evidence>
<organism evidence="25 26">
    <name type="scientific">Allocoleopsis franciscana PCC 7113</name>
    <dbReference type="NCBI Taxonomy" id="1173027"/>
    <lineage>
        <taxon>Bacteria</taxon>
        <taxon>Bacillati</taxon>
        <taxon>Cyanobacteriota</taxon>
        <taxon>Cyanophyceae</taxon>
        <taxon>Coleofasciculales</taxon>
        <taxon>Coleofasciculaceae</taxon>
        <taxon>Allocoleopsis</taxon>
        <taxon>Allocoleopsis franciscana</taxon>
    </lineage>
</organism>
<dbReference type="HOGENOM" id="CLU_039727_0_0_3"/>
<dbReference type="GO" id="GO:0000271">
    <property type="term" value="P:polysaccharide biosynthetic process"/>
    <property type="evidence" value="ECO:0007669"/>
    <property type="project" value="InterPro"/>
</dbReference>
<evidence type="ECO:0000256" key="2">
    <source>
        <dbReference type="ARBA" id="ARBA00001936"/>
    </source>
</evidence>
<dbReference type="RefSeq" id="WP_015185095.1">
    <property type="nucleotide sequence ID" value="NC_019738.1"/>
</dbReference>
<evidence type="ECO:0000256" key="20">
    <source>
        <dbReference type="ARBA" id="ARBA00082614"/>
    </source>
</evidence>
<comment type="subcellular location">
    <subcellularLocation>
        <location evidence="5">Endomembrane system</location>
    </subcellularLocation>
    <subcellularLocation>
        <location evidence="4">Membrane</location>
        <topology evidence="4">Multi-pass membrane protein</topology>
    </subcellularLocation>
</comment>
<evidence type="ECO:0000313" key="25">
    <source>
        <dbReference type="EMBL" id="AFZ20962.1"/>
    </source>
</evidence>
<comment type="function">
    <text evidence="17">Transfers mannose from GDP-mannose to dolichol monophosphate to form dolichol phosphate mannose (Dol-P-Man) which is the mannosyl donor in pathways leading to N-glycosylation, glycosyl phosphatidylinositol membrane anchoring, and O-mannosylation of proteins.</text>
</comment>
<dbReference type="PANTHER" id="PTHR43398:SF1">
    <property type="entry name" value="DOLICHOL-PHOSPHATE MANNOSYLTRANSFERASE SUBUNIT 1"/>
    <property type="match status" value="1"/>
</dbReference>
<comment type="similarity">
    <text evidence="7">Belongs to the glycosyltransferase 2 family.</text>
</comment>
<dbReference type="PATRIC" id="fig|1173027.3.peg.5888"/>
<dbReference type="InterPro" id="IPR001173">
    <property type="entry name" value="Glyco_trans_2-like"/>
</dbReference>
<evidence type="ECO:0000256" key="16">
    <source>
        <dbReference type="ARBA" id="ARBA00023211"/>
    </source>
</evidence>
<dbReference type="EMBL" id="CP003630">
    <property type="protein sequence ID" value="AFZ20962.1"/>
    <property type="molecule type" value="Genomic_DNA"/>
</dbReference>
<evidence type="ECO:0000256" key="9">
    <source>
        <dbReference type="ARBA" id="ARBA00022676"/>
    </source>
</evidence>
<dbReference type="eggNOG" id="COG0463">
    <property type="taxonomic scope" value="Bacteria"/>
</dbReference>
<accession>K9WN30</accession>
<evidence type="ECO:0000256" key="22">
    <source>
        <dbReference type="SAM" id="Phobius"/>
    </source>
</evidence>
<evidence type="ECO:0000256" key="13">
    <source>
        <dbReference type="ARBA" id="ARBA00022842"/>
    </source>
</evidence>
<evidence type="ECO:0000256" key="17">
    <source>
        <dbReference type="ARBA" id="ARBA00053724"/>
    </source>
</evidence>
<feature type="transmembrane region" description="Helical" evidence="22">
    <location>
        <begin position="375"/>
        <end position="394"/>
    </location>
</feature>
<evidence type="ECO:0000256" key="19">
    <source>
        <dbReference type="ARBA" id="ARBA00082336"/>
    </source>
</evidence>
<protein>
    <recommendedName>
        <fullName evidence="18">Dolichol-phosphate mannosyltransferase</fullName>
        <ecNumber evidence="8">2.4.1.83</ecNumber>
    </recommendedName>
    <alternativeName>
        <fullName evidence="20">Dolichol-phosphate mannose synthase</fullName>
    </alternativeName>
    <alternativeName>
        <fullName evidence="19">Dolichyl-phosphate beta-D-mannosyltransferase</fullName>
    </alternativeName>
    <alternativeName>
        <fullName evidence="21">Mannose-P-dolichol synthase</fullName>
    </alternativeName>
</protein>
<dbReference type="STRING" id="1173027.Mic7113_5313"/>
<comment type="pathway">
    <text evidence="6">Protein modification; protein glycosylation.</text>
</comment>
<dbReference type="GO" id="GO:0006488">
    <property type="term" value="P:dolichol-linked oligosaccharide biosynthetic process"/>
    <property type="evidence" value="ECO:0007669"/>
    <property type="project" value="TreeGrafter"/>
</dbReference>
<dbReference type="eggNOG" id="COG2246">
    <property type="taxonomic scope" value="Bacteria"/>
</dbReference>
<keyword evidence="10" id="KW-0808">Transferase</keyword>
<dbReference type="InterPro" id="IPR029044">
    <property type="entry name" value="Nucleotide-diphossugar_trans"/>
</dbReference>
<evidence type="ECO:0000256" key="6">
    <source>
        <dbReference type="ARBA" id="ARBA00004922"/>
    </source>
</evidence>
<feature type="domain" description="GtrA/DPMS transmembrane" evidence="24">
    <location>
        <begin position="300"/>
        <end position="422"/>
    </location>
</feature>
<evidence type="ECO:0000256" key="3">
    <source>
        <dbReference type="ARBA" id="ARBA00001946"/>
    </source>
</evidence>
<dbReference type="GO" id="GO:0012505">
    <property type="term" value="C:endomembrane system"/>
    <property type="evidence" value="ECO:0007669"/>
    <property type="project" value="UniProtKB-SubCell"/>
</dbReference>
<gene>
    <name evidence="25" type="ORF">Mic7113_5313</name>
</gene>
<keyword evidence="11 22" id="KW-0812">Transmembrane</keyword>
<dbReference type="FunFam" id="3.90.550.10:FF:000119">
    <property type="entry name" value="Dolichol-phosphate mannosyltransferase subunit 1"/>
    <property type="match status" value="1"/>
</dbReference>
<dbReference type="GO" id="GO:0035269">
    <property type="term" value="P:protein O-linked glycosylation via mannose"/>
    <property type="evidence" value="ECO:0007669"/>
    <property type="project" value="TreeGrafter"/>
</dbReference>
<feature type="transmembrane region" description="Helical" evidence="22">
    <location>
        <begin position="400"/>
        <end position="419"/>
    </location>
</feature>
<comment type="cofactor">
    <cofactor evidence="1">
        <name>Ca(2+)</name>
        <dbReference type="ChEBI" id="CHEBI:29108"/>
    </cofactor>
</comment>
<dbReference type="OrthoDB" id="9810303at2"/>
<sequence>MSTNQLHSLLPVPSGSLQIPASAFTSSEGDDSLESPLRVKRSYAIDNRSIIPIGLGNSPILLSMVIPTYNESNNIQLLVQRLSQLLDNVIPGAYELIIVDDNSPDLTWEIATALMPEYPQLRVMRRIEERGLSTAVIRGWQAARGEVLGVIDADLQHPPELLLKLWGEIARGGDLAVASRNVDGGGVSDWSPIRRFLSRGAQTLGLIILPEVIGRVSDPMSGYFMVRRSCIADRTLSPLGYKILIEVIARGNVPWIGEVGYVFQERQAGESKVTAKQYVDYLRHLVRLRLSLGPIARFFRFGLVGFSGVFVDMAILYLLSDPTTLGLPLTRSKIIASEFAIINNFLWNDFWTFADISRRQPGLRQRLERLLKFNLICLSGLIINVLLLNFLFNVFGINRYVANLIAIAAVTLWNFWLNLKLSWRVTDVN</sequence>
<dbReference type="SUPFAM" id="SSF53448">
    <property type="entry name" value="Nucleotide-diphospho-sugar transferases"/>
    <property type="match status" value="1"/>
</dbReference>
<dbReference type="InterPro" id="IPR007267">
    <property type="entry name" value="GtrA_DPMS_TM"/>
</dbReference>
<evidence type="ECO:0000256" key="8">
    <source>
        <dbReference type="ARBA" id="ARBA00012704"/>
    </source>
</evidence>
<dbReference type="Proteomes" id="UP000010471">
    <property type="component" value="Chromosome"/>
</dbReference>
<evidence type="ECO:0000256" key="14">
    <source>
        <dbReference type="ARBA" id="ARBA00022989"/>
    </source>
</evidence>
<evidence type="ECO:0000256" key="7">
    <source>
        <dbReference type="ARBA" id="ARBA00006739"/>
    </source>
</evidence>
<evidence type="ECO:0000256" key="21">
    <source>
        <dbReference type="ARBA" id="ARBA00083744"/>
    </source>
</evidence>
<dbReference type="Gene3D" id="3.90.550.10">
    <property type="entry name" value="Spore Coat Polysaccharide Biosynthesis Protein SpsA, Chain A"/>
    <property type="match status" value="1"/>
</dbReference>
<evidence type="ECO:0000256" key="1">
    <source>
        <dbReference type="ARBA" id="ARBA00001913"/>
    </source>
</evidence>
<feature type="domain" description="Glycosyltransferase 2-like" evidence="23">
    <location>
        <begin position="63"/>
        <end position="224"/>
    </location>
</feature>
<evidence type="ECO:0000256" key="18">
    <source>
        <dbReference type="ARBA" id="ARBA00074878"/>
    </source>
</evidence>
<dbReference type="CDD" id="cd06442">
    <property type="entry name" value="DPM1_like"/>
    <property type="match status" value="1"/>
</dbReference>
<proteinExistence type="inferred from homology"/>
<keyword evidence="16" id="KW-0464">Manganese</keyword>
<dbReference type="EC" id="2.4.1.83" evidence="8"/>
<evidence type="ECO:0000313" key="26">
    <source>
        <dbReference type="Proteomes" id="UP000010471"/>
    </source>
</evidence>
<keyword evidence="14 22" id="KW-1133">Transmembrane helix</keyword>
<evidence type="ECO:0000256" key="15">
    <source>
        <dbReference type="ARBA" id="ARBA00023136"/>
    </source>
</evidence>
<name>K9WN30_9CYAN</name>
<comment type="cofactor">
    <cofactor evidence="3">
        <name>Mg(2+)</name>
        <dbReference type="ChEBI" id="CHEBI:18420"/>
    </cofactor>
</comment>
<feature type="transmembrane region" description="Helical" evidence="22">
    <location>
        <begin position="298"/>
        <end position="319"/>
    </location>
</feature>
<evidence type="ECO:0000259" key="24">
    <source>
        <dbReference type="Pfam" id="PF04138"/>
    </source>
</evidence>
<dbReference type="GO" id="GO:0046872">
    <property type="term" value="F:metal ion binding"/>
    <property type="evidence" value="ECO:0007669"/>
    <property type="project" value="UniProtKB-KW"/>
</dbReference>
<evidence type="ECO:0000256" key="5">
    <source>
        <dbReference type="ARBA" id="ARBA00004308"/>
    </source>
</evidence>
<dbReference type="KEGG" id="mic:Mic7113_5313"/>
<evidence type="ECO:0000256" key="4">
    <source>
        <dbReference type="ARBA" id="ARBA00004141"/>
    </source>
</evidence>
<dbReference type="InterPro" id="IPR039528">
    <property type="entry name" value="DPM1-like"/>
</dbReference>
<dbReference type="GO" id="GO:0004582">
    <property type="term" value="F:dolichyl-phosphate beta-D-mannosyltransferase activity"/>
    <property type="evidence" value="ECO:0007669"/>
    <property type="project" value="UniProtKB-EC"/>
</dbReference>
<keyword evidence="9" id="KW-0328">Glycosyltransferase</keyword>
<comment type="cofactor">
    <cofactor evidence="2">
        <name>Mn(2+)</name>
        <dbReference type="ChEBI" id="CHEBI:29035"/>
    </cofactor>
</comment>
<evidence type="ECO:0000256" key="11">
    <source>
        <dbReference type="ARBA" id="ARBA00022692"/>
    </source>
</evidence>
<dbReference type="GO" id="GO:0016020">
    <property type="term" value="C:membrane"/>
    <property type="evidence" value="ECO:0007669"/>
    <property type="project" value="UniProtKB-SubCell"/>
</dbReference>
<evidence type="ECO:0000256" key="12">
    <source>
        <dbReference type="ARBA" id="ARBA00022723"/>
    </source>
</evidence>